<evidence type="ECO:0000256" key="6">
    <source>
        <dbReference type="ARBA" id="ARBA00022989"/>
    </source>
</evidence>
<evidence type="ECO:0000256" key="8">
    <source>
        <dbReference type="SAM" id="MobiDB-lite"/>
    </source>
</evidence>
<dbReference type="CDD" id="cd18577">
    <property type="entry name" value="ABC_6TM_Pgp_ABCB1_D1_like"/>
    <property type="match status" value="1"/>
</dbReference>
<evidence type="ECO:0000256" key="9">
    <source>
        <dbReference type="SAM" id="Phobius"/>
    </source>
</evidence>
<evidence type="ECO:0000256" key="4">
    <source>
        <dbReference type="ARBA" id="ARBA00022741"/>
    </source>
</evidence>
<evidence type="ECO:0000259" key="11">
    <source>
        <dbReference type="PROSITE" id="PS50929"/>
    </source>
</evidence>
<evidence type="ECO:0000256" key="1">
    <source>
        <dbReference type="ARBA" id="ARBA00004651"/>
    </source>
</evidence>
<evidence type="ECO:0000256" key="3">
    <source>
        <dbReference type="ARBA" id="ARBA00022692"/>
    </source>
</evidence>
<dbReference type="InterPro" id="IPR011527">
    <property type="entry name" value="ABC1_TM_dom"/>
</dbReference>
<dbReference type="GO" id="GO:0016787">
    <property type="term" value="F:hydrolase activity"/>
    <property type="evidence" value="ECO:0007669"/>
    <property type="project" value="UniProtKB-KW"/>
</dbReference>
<feature type="transmembrane region" description="Helical" evidence="9">
    <location>
        <begin position="253"/>
        <end position="272"/>
    </location>
</feature>
<feature type="transmembrane region" description="Helical" evidence="9">
    <location>
        <begin position="933"/>
        <end position="954"/>
    </location>
</feature>
<accession>A0ABR4IL94</accession>
<dbReference type="PROSITE" id="PS50929">
    <property type="entry name" value="ABC_TM1F"/>
    <property type="match status" value="2"/>
</dbReference>
<feature type="domain" description="ABC transporter" evidence="10">
    <location>
        <begin position="997"/>
        <end position="1242"/>
    </location>
</feature>
<feature type="transmembrane region" description="Helical" evidence="9">
    <location>
        <begin position="70"/>
        <end position="93"/>
    </location>
</feature>
<feature type="transmembrane region" description="Helical" evidence="9">
    <location>
        <begin position="787"/>
        <end position="810"/>
    </location>
</feature>
<dbReference type="PANTHER" id="PTHR43394:SF27">
    <property type="entry name" value="ATP-DEPENDENT TRANSLOCASE ABCB1-LIKE"/>
    <property type="match status" value="1"/>
</dbReference>
<keyword evidence="13" id="KW-1185">Reference proteome</keyword>
<dbReference type="InterPro" id="IPR027417">
    <property type="entry name" value="P-loop_NTPase"/>
</dbReference>
<feature type="transmembrane region" description="Helical" evidence="9">
    <location>
        <begin position="716"/>
        <end position="740"/>
    </location>
</feature>
<dbReference type="PROSITE" id="PS50893">
    <property type="entry name" value="ABC_TRANSPORTER_2"/>
    <property type="match status" value="2"/>
</dbReference>
<sequence>MGAYFRVWRYSTPKGHLVRGCGLLAAIGNGAALPLMNIVFGTLIDNFNDWEAGLLSAAEFRSRVSKNALWFTYLFIAIFVLSSTSAACLRFTAARSVKSVRRHFLRSILRQDIAYFDTTCLPGTVATLLSSNADLIEIAMGDKLGLALEGMAQLVAAFVVAFTRQWKLTLVVAATLPIAILVVVVTVIMDTKVSGKIFALYSKAGGLAEEALSTVQIVTAFNAAGKLQAKYDSYLEDAKQLGIQRGPIRGVQYGVQFAVMFCAYALAWFYGIRLLVNDEINSGGYLITVLTSVLIGSQALTLVAPFLGEVSKTSAAAQDLFDVIDRESKMDSLSMQGSALPLVTGHISLRNISFAYPSRPTVKVLDDLSLDFAAGKTTAIVGSSGSGKSTILALISRWSDAESGTITLDGQNIRNLNIRSLRGHIGSVQQEPVLFSDTIFNNVSHGFFGTDKDHLPEVTKRALVAKACEDAFAHDFIQKLPDQYDTLVGGDAGLLSGGQRQRIAIARSIIRDPPILLLDEATSALDPTAEKIVQAALDNVSKTRTTIIVAHKLSTVQRADKIMVLDKGQLVEEGTHQELLSHRGKYFDLVTAQARDITPRTGDEGQDQNDQGLPTKEFSEGSTADTHDSAPSTTTTITTKDTSTKNRSSLPRSLWTLLRGQLQLWPLFLGGFAVSIGAGSVFPVQAVVFSRAILIFQLPLPASAGKMLHDGTFWGIIYIVLAVCVLICYAGLGLFFTVAASQLTAFYRSRYFASMLNQDVSFFEGPDQSAGVMTGRLDSDPQRIEDFVATCLGYILLVIVNVLGSSVLALAVGWRLALVAIFGCLPPLFVTGYVRIQLEMTSQERTNKLYLESARFATEAISAIRTVSSLTLEEKILALYEERLARTSTQFVKITLVSSVLLGLCESLYLATLALIFWYGVRLLSRGEYSVQTFFMVFVAVIFGGQAAGFLFGYTVNAAKAHDAANNIIPLLRSRPPINASTGEQLMPQTKDSAAIIEFRNVHFSYPSRPSIPILRGLSFTIQKGEHIGIVGASGSGKTTVISLIERFYDTASGEILINGVPLQSIDVHVHRSRTGLVTQNTTLYQGSIRDNVLLGIDNDADSNTDELDQKLILASKAANIHSFICSLPDGYNTSAGARGLSLSGGQRQRLAIARALIRDPEILLFDEATSALDSENERVVQDAIEDASRGPGRTTIAVAHRLSTVRRCDRILVLGNGRVVEAGAHAELMERRGVYFQMVQAQGLDQ</sequence>
<evidence type="ECO:0000313" key="13">
    <source>
        <dbReference type="Proteomes" id="UP001610446"/>
    </source>
</evidence>
<comment type="subcellular location">
    <subcellularLocation>
        <location evidence="1">Cell membrane</location>
        <topology evidence="1">Multi-pass membrane protein</topology>
    </subcellularLocation>
</comment>
<dbReference type="InterPro" id="IPR039421">
    <property type="entry name" value="Type_1_exporter"/>
</dbReference>
<dbReference type="PANTHER" id="PTHR43394">
    <property type="entry name" value="ATP-DEPENDENT PERMEASE MDL1, MITOCHONDRIAL"/>
    <property type="match status" value="1"/>
</dbReference>
<dbReference type="InterPro" id="IPR017871">
    <property type="entry name" value="ABC_transporter-like_CS"/>
</dbReference>
<keyword evidence="12" id="KW-0378">Hydrolase</keyword>
<feature type="compositionally biased region" description="Low complexity" evidence="8">
    <location>
        <begin position="629"/>
        <end position="641"/>
    </location>
</feature>
<dbReference type="Gene3D" id="3.40.50.300">
    <property type="entry name" value="P-loop containing nucleotide triphosphate hydrolases"/>
    <property type="match status" value="2"/>
</dbReference>
<feature type="domain" description="ABC transporter" evidence="10">
    <location>
        <begin position="347"/>
        <end position="592"/>
    </location>
</feature>
<proteinExistence type="inferred from homology"/>
<dbReference type="EMBL" id="JBFXLU010000361">
    <property type="protein sequence ID" value="KAL2828556.1"/>
    <property type="molecule type" value="Genomic_DNA"/>
</dbReference>
<dbReference type="SUPFAM" id="SSF90123">
    <property type="entry name" value="ABC transporter transmembrane region"/>
    <property type="match status" value="2"/>
</dbReference>
<name>A0ABR4IL94_9EURO</name>
<dbReference type="Pfam" id="PF00664">
    <property type="entry name" value="ABC_membrane"/>
    <property type="match status" value="2"/>
</dbReference>
<reference evidence="12 13" key="1">
    <citation type="submission" date="2024-07" db="EMBL/GenBank/DDBJ databases">
        <title>Section-level genome sequencing and comparative genomics of Aspergillus sections Usti and Cavernicolus.</title>
        <authorList>
            <consortium name="Lawrence Berkeley National Laboratory"/>
            <person name="Nybo J.L."/>
            <person name="Vesth T.C."/>
            <person name="Theobald S."/>
            <person name="Frisvad J.C."/>
            <person name="Larsen T.O."/>
            <person name="Kjaerboelling I."/>
            <person name="Rothschild-Mancinelli K."/>
            <person name="Lyhne E.K."/>
            <person name="Kogle M.E."/>
            <person name="Barry K."/>
            <person name="Clum A."/>
            <person name="Na H."/>
            <person name="Ledsgaard L."/>
            <person name="Lin J."/>
            <person name="Lipzen A."/>
            <person name="Kuo A."/>
            <person name="Riley R."/>
            <person name="Mondo S."/>
            <person name="Labutti K."/>
            <person name="Haridas S."/>
            <person name="Pangalinan J."/>
            <person name="Salamov A.A."/>
            <person name="Simmons B.A."/>
            <person name="Magnuson J.K."/>
            <person name="Chen J."/>
            <person name="Drula E."/>
            <person name="Henrissat B."/>
            <person name="Wiebenga A."/>
            <person name="Lubbers R.J."/>
            <person name="Gomes A.C."/>
            <person name="Makela M.R."/>
            <person name="Stajich J."/>
            <person name="Grigoriev I.V."/>
            <person name="Mortensen U.H."/>
            <person name="De Vries R.P."/>
            <person name="Baker S.E."/>
            <person name="Andersen M.R."/>
        </authorList>
    </citation>
    <scope>NUCLEOTIDE SEQUENCE [LARGE SCALE GENOMIC DNA]</scope>
    <source>
        <strain evidence="12 13">CBS 123904</strain>
    </source>
</reference>
<evidence type="ECO:0000259" key="10">
    <source>
        <dbReference type="PROSITE" id="PS50893"/>
    </source>
</evidence>
<dbReference type="Gene3D" id="1.20.1560.10">
    <property type="entry name" value="ABC transporter type 1, transmembrane domain"/>
    <property type="match status" value="1"/>
</dbReference>
<comment type="similarity">
    <text evidence="2">Belongs to the ABC transporter superfamily. ABCB family. Multidrug resistance exporter (TC 3.A.1.201) subfamily.</text>
</comment>
<dbReference type="PROSITE" id="PS00211">
    <property type="entry name" value="ABC_TRANSPORTER_1"/>
    <property type="match status" value="2"/>
</dbReference>
<dbReference type="SUPFAM" id="SSF52540">
    <property type="entry name" value="P-loop containing nucleoside triphosphate hydrolases"/>
    <property type="match status" value="2"/>
</dbReference>
<evidence type="ECO:0000256" key="2">
    <source>
        <dbReference type="ARBA" id="ARBA00007577"/>
    </source>
</evidence>
<feature type="domain" description="ABC transmembrane type-1" evidence="11">
    <location>
        <begin position="669"/>
        <end position="960"/>
    </location>
</feature>
<keyword evidence="5" id="KW-0067">ATP-binding</keyword>
<feature type="transmembrane region" description="Helical" evidence="9">
    <location>
        <begin position="144"/>
        <end position="162"/>
    </location>
</feature>
<evidence type="ECO:0000256" key="5">
    <source>
        <dbReference type="ARBA" id="ARBA00022840"/>
    </source>
</evidence>
<feature type="transmembrane region" description="Helical" evidence="9">
    <location>
        <begin position="284"/>
        <end position="307"/>
    </location>
</feature>
<feature type="transmembrane region" description="Helical" evidence="9">
    <location>
        <begin position="21"/>
        <end position="44"/>
    </location>
</feature>
<feature type="transmembrane region" description="Helical" evidence="9">
    <location>
        <begin position="168"/>
        <end position="189"/>
    </location>
</feature>
<feature type="transmembrane region" description="Helical" evidence="9">
    <location>
        <begin position="667"/>
        <end position="696"/>
    </location>
</feature>
<feature type="domain" description="ABC transmembrane type-1" evidence="11">
    <location>
        <begin position="22"/>
        <end position="312"/>
    </location>
</feature>
<keyword evidence="6 9" id="KW-1133">Transmembrane helix</keyword>
<dbReference type="InterPro" id="IPR003593">
    <property type="entry name" value="AAA+_ATPase"/>
</dbReference>
<evidence type="ECO:0000256" key="7">
    <source>
        <dbReference type="ARBA" id="ARBA00023136"/>
    </source>
</evidence>
<feature type="transmembrane region" description="Helical" evidence="9">
    <location>
        <begin position="896"/>
        <end position="921"/>
    </location>
</feature>
<dbReference type="CDD" id="cd18578">
    <property type="entry name" value="ABC_6TM_Pgp_ABCB1_D2_like"/>
    <property type="match status" value="1"/>
</dbReference>
<organism evidence="12 13">
    <name type="scientific">Aspergillus pseudoustus</name>
    <dbReference type="NCBI Taxonomy" id="1810923"/>
    <lineage>
        <taxon>Eukaryota</taxon>
        <taxon>Fungi</taxon>
        <taxon>Dikarya</taxon>
        <taxon>Ascomycota</taxon>
        <taxon>Pezizomycotina</taxon>
        <taxon>Eurotiomycetes</taxon>
        <taxon>Eurotiomycetidae</taxon>
        <taxon>Eurotiales</taxon>
        <taxon>Aspergillaceae</taxon>
        <taxon>Aspergillus</taxon>
        <taxon>Aspergillus subgen. Nidulantes</taxon>
    </lineage>
</organism>
<comment type="caution">
    <text evidence="12">The sequence shown here is derived from an EMBL/GenBank/DDBJ whole genome shotgun (WGS) entry which is preliminary data.</text>
</comment>
<keyword evidence="3 9" id="KW-0812">Transmembrane</keyword>
<feature type="region of interest" description="Disordered" evidence="8">
    <location>
        <begin position="598"/>
        <end position="648"/>
    </location>
</feature>
<gene>
    <name evidence="12" type="ORF">BJY01DRAFT_261535</name>
</gene>
<dbReference type="CDD" id="cd03249">
    <property type="entry name" value="ABC_MTABC3_MDL1_MDL2"/>
    <property type="match status" value="1"/>
</dbReference>
<protein>
    <submittedName>
        <fullName evidence="12">P-loop containing nucleoside triphosphate hydrolase protein</fullName>
    </submittedName>
</protein>
<keyword evidence="7 9" id="KW-0472">Membrane</keyword>
<dbReference type="Proteomes" id="UP001610446">
    <property type="component" value="Unassembled WGS sequence"/>
</dbReference>
<dbReference type="InterPro" id="IPR036640">
    <property type="entry name" value="ABC1_TM_sf"/>
</dbReference>
<dbReference type="SMART" id="SM00382">
    <property type="entry name" value="AAA"/>
    <property type="match status" value="2"/>
</dbReference>
<keyword evidence="4" id="KW-0547">Nucleotide-binding</keyword>
<evidence type="ECO:0000313" key="12">
    <source>
        <dbReference type="EMBL" id="KAL2828556.1"/>
    </source>
</evidence>
<dbReference type="Pfam" id="PF00005">
    <property type="entry name" value="ABC_tran"/>
    <property type="match status" value="2"/>
</dbReference>
<feature type="transmembrane region" description="Helical" evidence="9">
    <location>
        <begin position="816"/>
        <end position="836"/>
    </location>
</feature>
<dbReference type="InterPro" id="IPR003439">
    <property type="entry name" value="ABC_transporter-like_ATP-bd"/>
</dbReference>